<dbReference type="Proteomes" id="UP001590951">
    <property type="component" value="Unassembled WGS sequence"/>
</dbReference>
<comment type="caution">
    <text evidence="1">The sequence shown here is derived from an EMBL/GenBank/DDBJ whole genome shotgun (WGS) entry which is preliminary data.</text>
</comment>
<gene>
    <name evidence="1" type="ORF">ABVK25_007404</name>
</gene>
<name>A0ABR4B3T8_9LECA</name>
<keyword evidence="2" id="KW-1185">Reference proteome</keyword>
<evidence type="ECO:0000313" key="1">
    <source>
        <dbReference type="EMBL" id="KAL2052245.1"/>
    </source>
</evidence>
<protein>
    <submittedName>
        <fullName evidence="1">Uncharacterized protein</fullName>
    </submittedName>
</protein>
<proteinExistence type="predicted"/>
<organism evidence="1 2">
    <name type="scientific">Lepraria finkii</name>
    <dbReference type="NCBI Taxonomy" id="1340010"/>
    <lineage>
        <taxon>Eukaryota</taxon>
        <taxon>Fungi</taxon>
        <taxon>Dikarya</taxon>
        <taxon>Ascomycota</taxon>
        <taxon>Pezizomycotina</taxon>
        <taxon>Lecanoromycetes</taxon>
        <taxon>OSLEUM clade</taxon>
        <taxon>Lecanoromycetidae</taxon>
        <taxon>Lecanorales</taxon>
        <taxon>Lecanorineae</taxon>
        <taxon>Stereocaulaceae</taxon>
        <taxon>Lepraria</taxon>
    </lineage>
</organism>
<reference evidence="1 2" key="1">
    <citation type="submission" date="2024-09" db="EMBL/GenBank/DDBJ databases">
        <title>Rethinking Asexuality: The Enigmatic Case of Functional Sexual Genes in Lepraria (Stereocaulaceae).</title>
        <authorList>
            <person name="Doellman M."/>
            <person name="Sun Y."/>
            <person name="Barcenas-Pena A."/>
            <person name="Lumbsch H.T."/>
            <person name="Grewe F."/>
        </authorList>
    </citation>
    <scope>NUCLEOTIDE SEQUENCE [LARGE SCALE GENOMIC DNA]</scope>
    <source>
        <strain evidence="1 2">Grewe 0041</strain>
    </source>
</reference>
<sequence length="271" mass="30208">MVNHSKLDNPNWEYIGRSFGVGSSVGQSEDHIADDRVLNYNYTESGYSANVTCIKNSTSDFHFRLKHYVARNISVPEHQKARYPGSQFNDSFPDMPLSVATYYAEGYLPNSIIGAPRSLGMKKCENIAAWASVVNDNRNMIAVAAGTNLYQELDQTQCEVFFRPTAFAIAVNRLQQSIVVEAQSSLEAEDIGPTGHLRANFMHSINHLSRMRPSLYISMLGETLSHNVERMRKQRPRLNLTEAVTSGFAESFTTIIDDILVAYGASQISNA</sequence>
<dbReference type="EMBL" id="JBHFEH010000028">
    <property type="protein sequence ID" value="KAL2052245.1"/>
    <property type="molecule type" value="Genomic_DNA"/>
</dbReference>
<accession>A0ABR4B3T8</accession>
<evidence type="ECO:0000313" key="2">
    <source>
        <dbReference type="Proteomes" id="UP001590951"/>
    </source>
</evidence>